<dbReference type="NCBIfam" id="TIGR02568">
    <property type="entry name" value="LcrE"/>
    <property type="match status" value="1"/>
</dbReference>
<gene>
    <name evidence="3" type="primary">sctW</name>
    <name evidence="3" type="ORF">K6K13_16295</name>
</gene>
<evidence type="ECO:0000313" key="3">
    <source>
        <dbReference type="EMBL" id="QZN94814.1"/>
    </source>
</evidence>
<name>A0ABX9AJI1_9ENTR</name>
<dbReference type="PRINTS" id="PR01344">
    <property type="entry name" value="INVEPROTEIN"/>
</dbReference>
<keyword evidence="4" id="KW-1185">Reference proteome</keyword>
<dbReference type="Proteomes" id="UP000825886">
    <property type="component" value="Chromosome"/>
</dbReference>
<dbReference type="InterPro" id="IPR013401">
    <property type="entry name" value="T3SS_LcrE"/>
</dbReference>
<feature type="compositionally biased region" description="Polar residues" evidence="1">
    <location>
        <begin position="25"/>
        <end position="39"/>
    </location>
</feature>
<dbReference type="Pfam" id="PF07201">
    <property type="entry name" value="HrpJ"/>
    <property type="match status" value="1"/>
</dbReference>
<reference evidence="3 4" key="1">
    <citation type="submission" date="2021-08" db="EMBL/GenBank/DDBJ databases">
        <title>Culture and genomic analysis of Symbiopectobacterium purcellii sp. nov. gen. nov., isolated from the leafhopper Empoasca decipiens.</title>
        <authorList>
            <person name="Nadal-Jimenez P."/>
            <person name="Siozios S."/>
            <person name="Halliday N."/>
            <person name="Camara M."/>
            <person name="Hurst G.D.D."/>
        </authorList>
    </citation>
    <scope>NUCLEOTIDE SEQUENCE [LARGE SCALE GENOMIC DNA]</scope>
    <source>
        <strain evidence="3 4">SyEd1</strain>
    </source>
</reference>
<dbReference type="Gene3D" id="1.10.150.630">
    <property type="match status" value="1"/>
</dbReference>
<sequence length="376" mass="43397">MAISVGPGSSTLQLQMARREKQNAEKNISAEQNNVSSGDEMQYMEDLSPAARAQKLYNAADDMSAVAGRFRQRREYEKKSSAMEESSFDRVLDDDAQPKVSKLIQALNGKEGAAIMRFLQQARALFPDESDLVMVLRELLYRRNLDEIRRKRLKALLSQVEKEADPKRLKAGINVALKARLLGSTLKMTPTLLRESYRSFLANDDTDLMQYQTWISTYGVENRGILTTFMEDALLADIDAADPSCSHSEFFFLQERIKQIKRIRSSDILFVQGLLKNPLIRDIDEKEATWLLLLFGMIEHTDDVDMLLSQTVGHHLRFAEHKNRAIVLQMIYYYCKKLPHEVFFSEEERIKLLMCFEDRLNAALYHERIEQRKTAQ</sequence>
<proteinExistence type="predicted"/>
<protein>
    <submittedName>
        <fullName evidence="3">Type III secretion system gatekeeper subunit SctW</fullName>
    </submittedName>
</protein>
<dbReference type="SUPFAM" id="SSF140591">
    <property type="entry name" value="Type III secretion system domain"/>
    <property type="match status" value="1"/>
</dbReference>
<organism evidence="3 4">
    <name type="scientific">Symbiopectobacterium purcellii</name>
    <dbReference type="NCBI Taxonomy" id="2871826"/>
    <lineage>
        <taxon>Bacteria</taxon>
        <taxon>Pseudomonadati</taxon>
        <taxon>Pseudomonadota</taxon>
        <taxon>Gammaproteobacteria</taxon>
        <taxon>Enterobacterales</taxon>
        <taxon>Enterobacteriaceae</taxon>
    </lineage>
</organism>
<feature type="domain" description="Hypersensitivity response secretion-like HrpJ" evidence="2">
    <location>
        <begin position="59"/>
        <end position="218"/>
    </location>
</feature>
<dbReference type="InterPro" id="IPR003520">
    <property type="entry name" value="Invas_InvE"/>
</dbReference>
<evidence type="ECO:0000313" key="4">
    <source>
        <dbReference type="Proteomes" id="UP000825886"/>
    </source>
</evidence>
<evidence type="ECO:0000256" key="1">
    <source>
        <dbReference type="SAM" id="MobiDB-lite"/>
    </source>
</evidence>
<dbReference type="EMBL" id="CP081864">
    <property type="protein sequence ID" value="QZN94814.1"/>
    <property type="molecule type" value="Genomic_DNA"/>
</dbReference>
<dbReference type="InterPro" id="IPR010812">
    <property type="entry name" value="HrpJ-like"/>
</dbReference>
<feature type="region of interest" description="Disordered" evidence="1">
    <location>
        <begin position="1"/>
        <end position="43"/>
    </location>
</feature>
<evidence type="ECO:0000259" key="2">
    <source>
        <dbReference type="Pfam" id="PF07201"/>
    </source>
</evidence>
<dbReference type="RefSeq" id="WP_222157927.1">
    <property type="nucleotide sequence ID" value="NZ_CP081864.1"/>
</dbReference>
<accession>A0ABX9AJI1</accession>